<evidence type="ECO:0008006" key="6">
    <source>
        <dbReference type="Google" id="ProtNLM"/>
    </source>
</evidence>
<evidence type="ECO:0000256" key="1">
    <source>
        <dbReference type="ARBA" id="ARBA00008270"/>
    </source>
</evidence>
<sequence length="468" mass="50069">MAQVATQTYEFAIINAFTRSPFGGNPALVVFLDAPLQDESAYLKITENFNQPIACFVFPSDESSPLEATTATFRVRWFAPKVEAPFCGHGTLATTHAILSRPGLVSPHVRELRLAAMHGCVSSRRVTAPVPASGTGDGSAGERIEIELPAFDAVPVDDAEFARIKKAVAKALRKEDVQVNYIGVSGSGEAGSDFYLLIELDEKEGLADADIDTDGLVGTAPYYINVMTNASSKPGVTYETRMFAPRGGLPEDHVCGSANCLMAPYWANKLGVASNEVMFAKQVSKRGGDLWKTTPDSARAILNAQPAIGYALVPLMVRMGIVNLEVLQKTLSSYSASQMQVQAQAAPAVPPHVAQAQQYQQHPTPPPASQTPNPMYPPGTTSYAAYPPPSQNGAQQHPAYANQFAQPQPYAGHVPSQYAAQQQQRPVSAAPPAPAPAPGTSMLLGNIPDDQRVRDKLPSYKVVALRKN</sequence>
<evidence type="ECO:0000256" key="2">
    <source>
        <dbReference type="ARBA" id="ARBA00023235"/>
    </source>
</evidence>
<evidence type="ECO:0000256" key="3">
    <source>
        <dbReference type="SAM" id="MobiDB-lite"/>
    </source>
</evidence>
<dbReference type="Pfam" id="PF02567">
    <property type="entry name" value="PhzC-PhzF"/>
    <property type="match status" value="1"/>
</dbReference>
<dbReference type="OrthoDB" id="75169at2759"/>
<feature type="compositionally biased region" description="Pro residues" evidence="3">
    <location>
        <begin position="363"/>
        <end position="377"/>
    </location>
</feature>
<feature type="compositionally biased region" description="Low complexity" evidence="3">
    <location>
        <begin position="347"/>
        <end position="362"/>
    </location>
</feature>
<gene>
    <name evidence="4" type="ORF">EW145_g896</name>
</gene>
<dbReference type="EMBL" id="SGPK01000021">
    <property type="protein sequence ID" value="THH11049.1"/>
    <property type="molecule type" value="Genomic_DNA"/>
</dbReference>
<comment type="caution">
    <text evidence="4">The sequence shown here is derived from an EMBL/GenBank/DDBJ whole genome shotgun (WGS) entry which is preliminary data.</text>
</comment>
<comment type="similarity">
    <text evidence="1">Belongs to the PhzF family.</text>
</comment>
<keyword evidence="2" id="KW-0413">Isomerase</keyword>
<evidence type="ECO:0000313" key="4">
    <source>
        <dbReference type="EMBL" id="THH11049.1"/>
    </source>
</evidence>
<keyword evidence="5" id="KW-1185">Reference proteome</keyword>
<organism evidence="4 5">
    <name type="scientific">Phellinidium pouzarii</name>
    <dbReference type="NCBI Taxonomy" id="167371"/>
    <lineage>
        <taxon>Eukaryota</taxon>
        <taxon>Fungi</taxon>
        <taxon>Dikarya</taxon>
        <taxon>Basidiomycota</taxon>
        <taxon>Agaricomycotina</taxon>
        <taxon>Agaricomycetes</taxon>
        <taxon>Hymenochaetales</taxon>
        <taxon>Hymenochaetaceae</taxon>
        <taxon>Phellinidium</taxon>
    </lineage>
</organism>
<evidence type="ECO:0000313" key="5">
    <source>
        <dbReference type="Proteomes" id="UP000308199"/>
    </source>
</evidence>
<dbReference type="AlphaFoldDB" id="A0A4S4LGQ6"/>
<dbReference type="PANTHER" id="PTHR13774">
    <property type="entry name" value="PHENAZINE BIOSYNTHESIS PROTEIN"/>
    <property type="match status" value="1"/>
</dbReference>
<feature type="compositionally biased region" description="Low complexity" evidence="3">
    <location>
        <begin position="419"/>
        <end position="428"/>
    </location>
</feature>
<protein>
    <recommendedName>
        <fullName evidence="6">Phenazine biosynthesis protein</fullName>
    </recommendedName>
</protein>
<accession>A0A4S4LGQ6</accession>
<proteinExistence type="inferred from homology"/>
<dbReference type="InterPro" id="IPR003719">
    <property type="entry name" value="Phenazine_PhzF-like"/>
</dbReference>
<dbReference type="GO" id="GO:0005737">
    <property type="term" value="C:cytoplasm"/>
    <property type="evidence" value="ECO:0007669"/>
    <property type="project" value="TreeGrafter"/>
</dbReference>
<dbReference type="Gene3D" id="3.10.310.10">
    <property type="entry name" value="Diaminopimelate Epimerase, Chain A, domain 1"/>
    <property type="match status" value="2"/>
</dbReference>
<feature type="region of interest" description="Disordered" evidence="3">
    <location>
        <begin position="347"/>
        <end position="457"/>
    </location>
</feature>
<name>A0A4S4LGQ6_9AGAM</name>
<dbReference type="PANTHER" id="PTHR13774:SF17">
    <property type="entry name" value="PHENAZINE BIOSYNTHESIS-LIKE DOMAIN-CONTAINING PROTEIN"/>
    <property type="match status" value="1"/>
</dbReference>
<reference evidence="4 5" key="1">
    <citation type="submission" date="2019-02" db="EMBL/GenBank/DDBJ databases">
        <title>Genome sequencing of the rare red list fungi Phellinidium pouzarii.</title>
        <authorList>
            <person name="Buettner E."/>
            <person name="Kellner H."/>
        </authorList>
    </citation>
    <scope>NUCLEOTIDE SEQUENCE [LARGE SCALE GENOMIC DNA]</scope>
    <source>
        <strain evidence="4 5">DSM 108285</strain>
    </source>
</reference>
<dbReference type="Proteomes" id="UP000308199">
    <property type="component" value="Unassembled WGS sequence"/>
</dbReference>
<dbReference type="SUPFAM" id="SSF54506">
    <property type="entry name" value="Diaminopimelate epimerase-like"/>
    <property type="match status" value="1"/>
</dbReference>
<dbReference type="GO" id="GO:0016853">
    <property type="term" value="F:isomerase activity"/>
    <property type="evidence" value="ECO:0007669"/>
    <property type="project" value="UniProtKB-KW"/>
</dbReference>